<accession>A0AAE2MVR6</accession>
<dbReference type="EMBL" id="CP044463">
    <property type="protein sequence ID" value="QIC67138.1"/>
    <property type="molecule type" value="Genomic_DNA"/>
</dbReference>
<sequence length="113" mass="12183">MKKLAFIIILVLTAMPYAQAASDEGKNPDTTRLCEGKGPHVKLTVKIEGHTIKGSCQIGFKPAQVNALDYEAIRAPAVQNACKSKARGSTLVMNVNGEQIPGKCDLVFKSNHF</sequence>
<reference evidence="1 2" key="1">
    <citation type="submission" date="2019-09" db="EMBL/GenBank/DDBJ databases">
        <title>Non-baumannii Acinetobacter spp. carrying blaNDM-1 isolated in China.</title>
        <authorList>
            <person name="Cui C."/>
            <person name="Chen C."/>
            <person name="Sun J."/>
            <person name="Liu Y."/>
        </authorList>
    </citation>
    <scope>NUCLEOTIDE SEQUENCE [LARGE SCALE GENOMIC DNA]</scope>
    <source>
        <strain evidence="1 2">HZE23-1</strain>
    </source>
</reference>
<evidence type="ECO:0000313" key="2">
    <source>
        <dbReference type="Proteomes" id="UP000503505"/>
    </source>
</evidence>
<evidence type="ECO:0000313" key="1">
    <source>
        <dbReference type="EMBL" id="QIC67138.1"/>
    </source>
</evidence>
<name>A0AAE2MVR6_9GAMM</name>
<organism evidence="1 2">
    <name type="scientific">Acinetobacter schindleri</name>
    <dbReference type="NCBI Taxonomy" id="108981"/>
    <lineage>
        <taxon>Bacteria</taxon>
        <taxon>Pseudomonadati</taxon>
        <taxon>Pseudomonadota</taxon>
        <taxon>Gammaproteobacteria</taxon>
        <taxon>Moraxellales</taxon>
        <taxon>Moraxellaceae</taxon>
        <taxon>Acinetobacter</taxon>
    </lineage>
</organism>
<dbReference type="AlphaFoldDB" id="A0AAE2MVR6"/>
<dbReference type="RefSeq" id="WP_005222299.1">
    <property type="nucleotide sequence ID" value="NZ_CAURJC010000001.1"/>
</dbReference>
<protein>
    <submittedName>
        <fullName evidence="1">Uncharacterized protein</fullName>
    </submittedName>
</protein>
<proteinExistence type="predicted"/>
<dbReference type="Proteomes" id="UP000503505">
    <property type="component" value="Chromosome"/>
</dbReference>
<gene>
    <name evidence="1" type="ORF">FSC10_07055</name>
</gene>